<feature type="region of interest" description="Disordered" evidence="1">
    <location>
        <begin position="132"/>
        <end position="153"/>
    </location>
</feature>
<evidence type="ECO:0000313" key="3">
    <source>
        <dbReference type="Proteomes" id="UP000672032"/>
    </source>
</evidence>
<organism evidence="2 3">
    <name type="scientific">Monilinia vaccinii-corymbosi</name>
    <dbReference type="NCBI Taxonomy" id="61207"/>
    <lineage>
        <taxon>Eukaryota</taxon>
        <taxon>Fungi</taxon>
        <taxon>Dikarya</taxon>
        <taxon>Ascomycota</taxon>
        <taxon>Pezizomycotina</taxon>
        <taxon>Leotiomycetes</taxon>
        <taxon>Helotiales</taxon>
        <taxon>Sclerotiniaceae</taxon>
        <taxon>Monilinia</taxon>
    </lineage>
</organism>
<proteinExistence type="predicted"/>
<name>A0A8A3PQH9_9HELO</name>
<gene>
    <name evidence="2" type="ORF">DSL72_009228</name>
</gene>
<accession>A0A8A3PQH9</accession>
<protein>
    <submittedName>
        <fullName evidence="2">Uncharacterized protein</fullName>
    </submittedName>
</protein>
<dbReference type="Proteomes" id="UP000672032">
    <property type="component" value="Chromosome 8"/>
</dbReference>
<dbReference type="OrthoDB" id="3470112at2759"/>
<evidence type="ECO:0000313" key="2">
    <source>
        <dbReference type="EMBL" id="QSZ37135.1"/>
    </source>
</evidence>
<evidence type="ECO:0000256" key="1">
    <source>
        <dbReference type="SAM" id="MobiDB-lite"/>
    </source>
</evidence>
<keyword evidence="3" id="KW-1185">Reference proteome</keyword>
<reference evidence="2" key="1">
    <citation type="submission" date="2020-10" db="EMBL/GenBank/DDBJ databases">
        <title>Genome Sequence of Monilinia vaccinii-corymbosi Sheds Light on Mummy Berry Disease Infection of Blueberry and Mating Type.</title>
        <authorList>
            <person name="Yow A.G."/>
            <person name="Zhang Y."/>
            <person name="Bansal K."/>
            <person name="Eacker S.M."/>
            <person name="Sullivan S."/>
            <person name="Liachko I."/>
            <person name="Cubeta M.A."/>
            <person name="Rollins J.A."/>
            <person name="Ashrafi H."/>
        </authorList>
    </citation>
    <scope>NUCLEOTIDE SEQUENCE</scope>
    <source>
        <strain evidence="2">RL-1</strain>
    </source>
</reference>
<dbReference type="AlphaFoldDB" id="A0A8A3PQH9"/>
<dbReference type="EMBL" id="CP063412">
    <property type="protein sequence ID" value="QSZ37135.1"/>
    <property type="molecule type" value="Genomic_DNA"/>
</dbReference>
<sequence length="464" mass="51476">MTHRSDTLSLPTNIFCCDYCTEVDTRNSDKPYHDPNRHFHQAIYQSFLNFATRLSAAKDLELVQAREAEEIQRQLQAAKTYAGIISAQEESDDASISLMDMIRSYDLDHRTTHQNLPPSLVSTKSHTPSSSSFSSAFTLPSSPPFTPSHTPHRPIIAQKCSGFQSFTNNALFRSPLISPPASNPSSKVRSNQTSVSSGVGQSFMEFLRNGITALPSSDVPNLGSSITDSKLPEWGTRATTQVIQPLAKSFTPLGTSGLGKSSKPPWSFRPTQSSAPAGIFGPFQSSTATEMLEPFQSSGLMRKFGPSQCSTSPEKFADISFDDFRTVQAPYWTETAPEPFIPQRVLSPSNLINNPLITNPPPTYVIHITSRQDYGKTESHRYFVCPTDLASDWPEVSLLQWFAAGVGYNVKAEKWDHKCLQHQKFFRMVLRPNLAMREWGLGKPLEELQTELAKLNATTAAKFI</sequence>